<dbReference type="InterPro" id="IPR025885">
    <property type="entry name" value="PapC_N"/>
</dbReference>
<dbReference type="NCBIfam" id="NF011760">
    <property type="entry name" value="PRK15213.1"/>
    <property type="match status" value="1"/>
</dbReference>
<evidence type="ECO:0000256" key="5">
    <source>
        <dbReference type="ARBA" id="ARBA00022558"/>
    </source>
</evidence>
<dbReference type="EMBL" id="FOLW01000010">
    <property type="protein sequence ID" value="SFD21358.1"/>
    <property type="molecule type" value="Genomic_DNA"/>
</dbReference>
<feature type="domain" description="PapC N-terminal" evidence="12">
    <location>
        <begin position="33"/>
        <end position="165"/>
    </location>
</feature>
<dbReference type="InterPro" id="IPR042186">
    <property type="entry name" value="FimD_plug_dom"/>
</dbReference>
<dbReference type="InterPro" id="IPR000015">
    <property type="entry name" value="Fimb_usher"/>
</dbReference>
<dbReference type="InterPro" id="IPR037224">
    <property type="entry name" value="PapC_N_sf"/>
</dbReference>
<keyword evidence="8 10" id="KW-0472">Membrane</keyword>
<evidence type="ECO:0000256" key="3">
    <source>
        <dbReference type="ARBA" id="ARBA00022448"/>
    </source>
</evidence>
<evidence type="ECO:0000313" key="14">
    <source>
        <dbReference type="Proteomes" id="UP000226420"/>
    </source>
</evidence>
<dbReference type="PANTHER" id="PTHR30451">
    <property type="entry name" value="OUTER MEMBRANE USHER PROTEIN"/>
    <property type="match status" value="1"/>
</dbReference>
<dbReference type="GO" id="GO:0009297">
    <property type="term" value="P:pilus assembly"/>
    <property type="evidence" value="ECO:0007669"/>
    <property type="project" value="InterPro"/>
</dbReference>
<feature type="domain" description="PapC-like C-terminal" evidence="11">
    <location>
        <begin position="724"/>
        <end position="781"/>
    </location>
</feature>
<gene>
    <name evidence="13" type="ORF">SAMN02745723_11048</name>
</gene>
<name>A0AAJ5BI50_9GAMM</name>
<dbReference type="Gene3D" id="2.60.40.2610">
    <property type="entry name" value="Outer membrane usher protein FimD, plug domain"/>
    <property type="match status" value="1"/>
</dbReference>
<comment type="subcellular location">
    <subcellularLocation>
        <location evidence="1 10">Cell outer membrane</location>
        <topology evidence="1 10">Multi-pass membrane protein</topology>
    </subcellularLocation>
</comment>
<evidence type="ECO:0000256" key="10">
    <source>
        <dbReference type="RuleBase" id="RU003884"/>
    </source>
</evidence>
<proteinExistence type="inferred from homology"/>
<organism evidence="13 14">
    <name type="scientific">Pragia fontium DSM 5563 = ATCC 49100</name>
    <dbReference type="NCBI Taxonomy" id="1122977"/>
    <lineage>
        <taxon>Bacteria</taxon>
        <taxon>Pseudomonadati</taxon>
        <taxon>Pseudomonadota</taxon>
        <taxon>Gammaproteobacteria</taxon>
        <taxon>Enterobacterales</taxon>
        <taxon>Budviciaceae</taxon>
        <taxon>Pragia</taxon>
    </lineage>
</organism>
<dbReference type="AlphaFoldDB" id="A0AAJ5BI50"/>
<comment type="caution">
    <text evidence="13">The sequence shown here is derived from an EMBL/GenBank/DDBJ whole genome shotgun (WGS) entry which is preliminary data.</text>
</comment>
<dbReference type="Gene3D" id="2.60.40.2070">
    <property type="match status" value="1"/>
</dbReference>
<keyword evidence="9 10" id="KW-0998">Cell outer membrane</keyword>
<dbReference type="InterPro" id="IPR018030">
    <property type="entry name" value="Fimbrial_membr_usher_CS"/>
</dbReference>
<comment type="similarity">
    <text evidence="2 10">Belongs to the fimbrial export usher family.</text>
</comment>
<evidence type="ECO:0000256" key="9">
    <source>
        <dbReference type="ARBA" id="ARBA00023237"/>
    </source>
</evidence>
<dbReference type="Pfam" id="PF00577">
    <property type="entry name" value="Usher"/>
    <property type="match status" value="1"/>
</dbReference>
<keyword evidence="5 10" id="KW-1029">Fimbrium biogenesis</keyword>
<evidence type="ECO:0000256" key="8">
    <source>
        <dbReference type="ARBA" id="ARBA00023136"/>
    </source>
</evidence>
<dbReference type="Pfam" id="PF13954">
    <property type="entry name" value="PapC_N"/>
    <property type="match status" value="1"/>
</dbReference>
<keyword evidence="7" id="KW-0732">Signal</keyword>
<dbReference type="Pfam" id="PF13953">
    <property type="entry name" value="PapC_C"/>
    <property type="match status" value="1"/>
</dbReference>
<dbReference type="Proteomes" id="UP000226420">
    <property type="component" value="Unassembled WGS sequence"/>
</dbReference>
<evidence type="ECO:0000256" key="4">
    <source>
        <dbReference type="ARBA" id="ARBA00022452"/>
    </source>
</evidence>
<keyword evidence="4" id="KW-1134">Transmembrane beta strand</keyword>
<dbReference type="Gene3D" id="2.60.40.3110">
    <property type="match status" value="1"/>
</dbReference>
<evidence type="ECO:0000256" key="1">
    <source>
        <dbReference type="ARBA" id="ARBA00004571"/>
    </source>
</evidence>
<reference evidence="13 14" key="1">
    <citation type="submission" date="2016-10" db="EMBL/GenBank/DDBJ databases">
        <authorList>
            <person name="Varghese N."/>
            <person name="Submissions S."/>
        </authorList>
    </citation>
    <scope>NUCLEOTIDE SEQUENCE [LARGE SCALE GENOMIC DNA]</scope>
    <source>
        <strain evidence="13 14">DSM 5563</strain>
    </source>
</reference>
<dbReference type="GO" id="GO:0015473">
    <property type="term" value="F:fimbrial usher porin activity"/>
    <property type="evidence" value="ECO:0007669"/>
    <property type="project" value="InterPro"/>
</dbReference>
<dbReference type="InterPro" id="IPR043142">
    <property type="entry name" value="PapC-like_C_sf"/>
</dbReference>
<evidence type="ECO:0000256" key="2">
    <source>
        <dbReference type="ARBA" id="ARBA00008064"/>
    </source>
</evidence>
<dbReference type="InterPro" id="IPR025949">
    <property type="entry name" value="PapC-like_C"/>
</dbReference>
<evidence type="ECO:0000259" key="12">
    <source>
        <dbReference type="Pfam" id="PF13954"/>
    </source>
</evidence>
<evidence type="ECO:0000256" key="6">
    <source>
        <dbReference type="ARBA" id="ARBA00022692"/>
    </source>
</evidence>
<keyword evidence="6 10" id="KW-0812">Transmembrane</keyword>
<dbReference type="PROSITE" id="PS01151">
    <property type="entry name" value="FIMBRIAL_USHER"/>
    <property type="match status" value="1"/>
</dbReference>
<dbReference type="PANTHER" id="PTHR30451:SF21">
    <property type="entry name" value="FIMBRIAL USHER DOMAIN-CONTAINING PROTEIN YDET-RELATED"/>
    <property type="match status" value="1"/>
</dbReference>
<keyword evidence="3 10" id="KW-0813">Transport</keyword>
<dbReference type="SUPFAM" id="SSF141729">
    <property type="entry name" value="FimD N-terminal domain-like"/>
    <property type="match status" value="1"/>
</dbReference>
<dbReference type="GO" id="GO:0009279">
    <property type="term" value="C:cell outer membrane"/>
    <property type="evidence" value="ECO:0007669"/>
    <property type="project" value="UniProtKB-SubCell"/>
</dbReference>
<protein>
    <submittedName>
        <fullName evidence="13">Outer membrane usher protein FimD/PapC</fullName>
    </submittedName>
</protein>
<sequence length="799" mass="88935">MDTDMDNINYFKLFNVAILSLLITSFSAHPALNTNFLRGEIPAQAIDIFDDNIQYPAGHYIIEVIFNRHALGKKELIISSSDKETLCLNKEWMSGLHLPINYKLFGDYFDPIRNCYNIGAYPGAKVIFNHGKQTLTFSVPQIALDELNQQQSWDYGIPGAKLNYSGYVSKTNSSQAQVYGDIDSYINMGRWVTHARSNYSRDSGFDTSEATISTAIRPIRGNFVAGKTLTSTTTLPNFMFYGIALRSDSSMRPWETRGYAPVISGVVNSNATITISQNGYILSSQVVPAGAYQLNNIAPVSNGELTVTVEEDNGTKSVRRYPVATLSSLLRANEFNYNLVVGKREIDGKRDSHLFQLGAVDYGFKKFTVHSAWVLHQDYQSAALGISKDLGQFGAISLYTHAAISKFQKQTPTSKNFKQTGFSHVAQYANSLTNNTNLQFLAYRYTGKDYVDFADFNPNAFYHRSNQKERYETIISHSFDSSFVSLSGWIQTYRNRVKNEMGASLSYNTAIKGMDFSISGDYQKLGDYQRDNYMVSIGLNIPFSIFDKNHFWTNSVNYNRNNKASFNSGLSGSINDNLNYSVNTNKDKDDWSNSAYLGIDQNIINTGLAISQSKHQTSGSVSASGSLFATKQTGVLLSNVRRDTVAIANIDNLENVKFNGSAPTNSKGNTIIGVSPYMVNNLKIDTEEVPDNIELLDTVHHFVPTDKSIVYREFKYSAIHRFILRLKKANGEFVPAGSSARTENNAYVGFVSNGGVLLLNLVDKLEKITVTSPNGEVCALNISNIKSNENKIMEIKCNE</sequence>
<evidence type="ECO:0000313" key="13">
    <source>
        <dbReference type="EMBL" id="SFD21358.1"/>
    </source>
</evidence>
<accession>A0AAJ5BI50</accession>
<evidence type="ECO:0000259" key="11">
    <source>
        <dbReference type="Pfam" id="PF13953"/>
    </source>
</evidence>
<evidence type="ECO:0000256" key="7">
    <source>
        <dbReference type="ARBA" id="ARBA00022729"/>
    </source>
</evidence>
<dbReference type="Gene3D" id="3.10.20.410">
    <property type="match status" value="1"/>
</dbReference>